<protein>
    <recommendedName>
        <fullName evidence="1">REase AHJR-like domain-containing protein</fullName>
    </recommendedName>
</protein>
<evidence type="ECO:0000259" key="1">
    <source>
        <dbReference type="Pfam" id="PF18743"/>
    </source>
</evidence>
<proteinExistence type="predicted"/>
<evidence type="ECO:0000313" key="2">
    <source>
        <dbReference type="EMBL" id="MEA5611057.1"/>
    </source>
</evidence>
<evidence type="ECO:0000313" key="3">
    <source>
        <dbReference type="Proteomes" id="UP001303285"/>
    </source>
</evidence>
<reference evidence="2 3" key="1">
    <citation type="submission" date="2023-12" db="EMBL/GenBank/DDBJ databases">
        <title>Baltic Sea Cyanobacteria.</title>
        <authorList>
            <person name="Delbaje E."/>
            <person name="Fewer D.P."/>
            <person name="Shishido T.K."/>
        </authorList>
    </citation>
    <scope>NUCLEOTIDE SEQUENCE [LARGE SCALE GENOMIC DNA]</scope>
    <source>
        <strain evidence="2 3">UHCC 0060</strain>
    </source>
</reference>
<keyword evidence="3" id="KW-1185">Reference proteome</keyword>
<name>A0ABU5UXN2_NODSP</name>
<dbReference type="EMBL" id="JAYGHK010000167">
    <property type="protein sequence ID" value="MEA5611057.1"/>
    <property type="molecule type" value="Genomic_DNA"/>
</dbReference>
<gene>
    <name evidence="2" type="ORF">VB695_23855</name>
</gene>
<dbReference type="Proteomes" id="UP001303285">
    <property type="component" value="Unassembled WGS sequence"/>
</dbReference>
<organism evidence="2 3">
    <name type="scientific">Nodularia spumigena UHCC 0060</name>
    <dbReference type="NCBI Taxonomy" id="3110300"/>
    <lineage>
        <taxon>Bacteria</taxon>
        <taxon>Bacillati</taxon>
        <taxon>Cyanobacteriota</taxon>
        <taxon>Cyanophyceae</taxon>
        <taxon>Nostocales</taxon>
        <taxon>Nodulariaceae</taxon>
        <taxon>Nodularia</taxon>
    </lineage>
</organism>
<comment type="caution">
    <text evidence="2">The sequence shown here is derived from an EMBL/GenBank/DDBJ whole genome shotgun (WGS) entry which is preliminary data.</text>
</comment>
<dbReference type="SUPFAM" id="SSF52980">
    <property type="entry name" value="Restriction endonuclease-like"/>
    <property type="match status" value="1"/>
</dbReference>
<dbReference type="InterPro" id="IPR011335">
    <property type="entry name" value="Restrct_endonuc-II-like"/>
</dbReference>
<dbReference type="Pfam" id="PF18743">
    <property type="entry name" value="AHJR-like"/>
    <property type="match status" value="1"/>
</dbReference>
<sequence length="228" mass="25960">MNTQTEQLERERLLDLAQEYRQKGYQVILSPNSEEIPDFLRDYGYRPDMIVRRGEEAVVIEVKSRRSIMGGGQYLQRLAQVIEEHPGWRLELVMTNPDDALYSAKAGDSFLADEIKSKLQVARELTSHHPESAMLYTWSLAEATLRLLAEHEGLSLQKLESPLRLLKQLTTEGVISQTDHQLLMDAFPLRNAIAHGFKTTEINQSSVLELIEVTEQLLNSLNTTESLV</sequence>
<dbReference type="RefSeq" id="WP_017804233.1">
    <property type="nucleotide sequence ID" value="NZ_JAYGHK010000167.1"/>
</dbReference>
<dbReference type="InterPro" id="IPR040902">
    <property type="entry name" value="AHJR-like"/>
</dbReference>
<feature type="domain" description="REase AHJR-like" evidence="1">
    <location>
        <begin position="1"/>
        <end position="126"/>
    </location>
</feature>
<accession>A0ABU5UXN2</accession>
<dbReference type="GeneID" id="78018320"/>